<feature type="compositionally biased region" description="Polar residues" evidence="1">
    <location>
        <begin position="120"/>
        <end position="131"/>
    </location>
</feature>
<accession>A0A8B6FFG7</accession>
<evidence type="ECO:0000313" key="4">
    <source>
        <dbReference type="Proteomes" id="UP000596742"/>
    </source>
</evidence>
<feature type="transmembrane region" description="Helical" evidence="2">
    <location>
        <begin position="50"/>
        <end position="73"/>
    </location>
</feature>
<dbReference type="EMBL" id="UYJE01006654">
    <property type="protein sequence ID" value="VDI47757.1"/>
    <property type="molecule type" value="Genomic_DNA"/>
</dbReference>
<comment type="caution">
    <text evidence="3">The sequence shown here is derived from an EMBL/GenBank/DDBJ whole genome shotgun (WGS) entry which is preliminary data.</text>
</comment>
<feature type="region of interest" description="Disordered" evidence="1">
    <location>
        <begin position="448"/>
        <end position="472"/>
    </location>
</feature>
<evidence type="ECO:0000313" key="3">
    <source>
        <dbReference type="EMBL" id="VDI47757.1"/>
    </source>
</evidence>
<proteinExistence type="predicted"/>
<evidence type="ECO:0000256" key="1">
    <source>
        <dbReference type="SAM" id="MobiDB-lite"/>
    </source>
</evidence>
<protein>
    <submittedName>
        <fullName evidence="3">Uncharacterized protein</fullName>
    </submittedName>
</protein>
<keyword evidence="2" id="KW-0472">Membrane</keyword>
<organism evidence="3 4">
    <name type="scientific">Mytilus galloprovincialis</name>
    <name type="common">Mediterranean mussel</name>
    <dbReference type="NCBI Taxonomy" id="29158"/>
    <lineage>
        <taxon>Eukaryota</taxon>
        <taxon>Metazoa</taxon>
        <taxon>Spiralia</taxon>
        <taxon>Lophotrochozoa</taxon>
        <taxon>Mollusca</taxon>
        <taxon>Bivalvia</taxon>
        <taxon>Autobranchia</taxon>
        <taxon>Pteriomorphia</taxon>
        <taxon>Mytilida</taxon>
        <taxon>Mytiloidea</taxon>
        <taxon>Mytilidae</taxon>
        <taxon>Mytilinae</taxon>
        <taxon>Mytilus</taxon>
    </lineage>
</organism>
<name>A0A8B6FFG7_MYTGA</name>
<keyword evidence="2" id="KW-0812">Transmembrane</keyword>
<evidence type="ECO:0000256" key="2">
    <source>
        <dbReference type="SAM" id="Phobius"/>
    </source>
</evidence>
<dbReference type="Proteomes" id="UP000596742">
    <property type="component" value="Unassembled WGS sequence"/>
</dbReference>
<dbReference type="AlphaFoldDB" id="A0A8B6FFG7"/>
<sequence length="559" mass="63869">MEMYEYYNADRTNSSVGLYTKEPIFKYPYYERSSRFRRSADDFFDNKNNIAMYIVAPIMFLVFCSCCGLYGCYKCRKYMKENDPVSTVKQKIYHVRDLITGKIKLRRQLFLEQLNNRSRPSSAKSFQYNDRNSNKNDVDGIRSVMSTPGISYFPENISFTSTSTNSQSTVSIHNFQNSPLSTLTESTIISCAVSIEDHPFGISTSESIEMPSQNEMEASKSIPEQHSYSKYLDNGTSNVEHNGDLLFSVQTPGKAALVSSTVYEPNSVYRQNSNVSFTAPDVGKAAFVKTRSYVYHEDIKAELPYVTNNYEQISNQLQMEAKLSKIELSVLKRPTEDSSYFPSIVISPLKPSVHKNVENVSSSSKNIFDSDDCSCERSEKSIKTLDLHEKPPSISSNSPKLANSGEIVYRSNGDKPPSYSSIEQLSYKMRGSSAHYRHEKYRTNNTDAKLEKTSSPFSKNERNQWNNLPNRGESSYADTMKSFNLANKKQKSDFEIKPNTFSDNVNDTANQAVLNNSFQECEVNTKTKYQLHAEKFIKEAATKQRRKRQKDSRIVDYWR</sequence>
<gene>
    <name evidence="3" type="ORF">MGAL_10B022985</name>
</gene>
<keyword evidence="4" id="KW-1185">Reference proteome</keyword>
<feature type="region of interest" description="Disordered" evidence="1">
    <location>
        <begin position="120"/>
        <end position="140"/>
    </location>
</feature>
<keyword evidence="2" id="KW-1133">Transmembrane helix</keyword>
<dbReference type="OrthoDB" id="6120632at2759"/>
<reference evidence="3" key="1">
    <citation type="submission" date="2018-11" db="EMBL/GenBank/DDBJ databases">
        <authorList>
            <person name="Alioto T."/>
            <person name="Alioto T."/>
        </authorList>
    </citation>
    <scope>NUCLEOTIDE SEQUENCE</scope>
</reference>